<dbReference type="Proteomes" id="UP000324832">
    <property type="component" value="Unassembled WGS sequence"/>
</dbReference>
<dbReference type="GO" id="GO:0051082">
    <property type="term" value="F:unfolded protein binding"/>
    <property type="evidence" value="ECO:0007669"/>
    <property type="project" value="TreeGrafter"/>
</dbReference>
<dbReference type="GO" id="GO:0070072">
    <property type="term" value="P:vacuolar proton-transporting V-type ATPase complex assembly"/>
    <property type="evidence" value="ECO:0007669"/>
    <property type="project" value="InterPro"/>
</dbReference>
<evidence type="ECO:0000256" key="1">
    <source>
        <dbReference type="ARBA" id="ARBA00093634"/>
    </source>
</evidence>
<protein>
    <recommendedName>
        <fullName evidence="1">Vacuolar ATPase assembly protein VMA22</fullName>
    </recommendedName>
</protein>
<evidence type="ECO:0000313" key="3">
    <source>
        <dbReference type="Proteomes" id="UP000324832"/>
    </source>
</evidence>
<evidence type="ECO:0000313" key="2">
    <source>
        <dbReference type="EMBL" id="VVD03749.1"/>
    </source>
</evidence>
<accession>A0A5E4R1C3</accession>
<sequence>MDDITMSDINDLLDKTLLKQLYLIEEKLQSEVNIEKCINNGCYNLAKSRYIMGQTSVSKERLPLEASTEFSASTLCEETDQDNVKQFQLIDNDVNTINPMHWFGVLVPQNLHKAKDLFKNALNYVVECANIQMQLNENSKNIECLKIYMESIH</sequence>
<gene>
    <name evidence="2" type="ORF">LSINAPIS_LOCUS13674</name>
</gene>
<dbReference type="PANTHER" id="PTHR31996">
    <property type="entry name" value="COILED-COIL DOMAIN-CONTAINING PROTEIN 115"/>
    <property type="match status" value="1"/>
</dbReference>
<organism evidence="2 3">
    <name type="scientific">Leptidea sinapis</name>
    <dbReference type="NCBI Taxonomy" id="189913"/>
    <lineage>
        <taxon>Eukaryota</taxon>
        <taxon>Metazoa</taxon>
        <taxon>Ecdysozoa</taxon>
        <taxon>Arthropoda</taxon>
        <taxon>Hexapoda</taxon>
        <taxon>Insecta</taxon>
        <taxon>Pterygota</taxon>
        <taxon>Neoptera</taxon>
        <taxon>Endopterygota</taxon>
        <taxon>Lepidoptera</taxon>
        <taxon>Glossata</taxon>
        <taxon>Ditrysia</taxon>
        <taxon>Papilionoidea</taxon>
        <taxon>Pieridae</taxon>
        <taxon>Dismorphiinae</taxon>
        <taxon>Leptidea</taxon>
    </lineage>
</organism>
<reference evidence="2 3" key="1">
    <citation type="submission" date="2017-07" db="EMBL/GenBank/DDBJ databases">
        <authorList>
            <person name="Talla V."/>
            <person name="Backstrom N."/>
        </authorList>
    </citation>
    <scope>NUCLEOTIDE SEQUENCE [LARGE SCALE GENOMIC DNA]</scope>
</reference>
<name>A0A5E4R1C3_9NEOP</name>
<dbReference type="EMBL" id="FZQP02006793">
    <property type="protein sequence ID" value="VVD03749.1"/>
    <property type="molecule type" value="Genomic_DNA"/>
</dbReference>
<proteinExistence type="predicted"/>
<keyword evidence="3" id="KW-1185">Reference proteome</keyword>
<dbReference type="Gene3D" id="1.10.287.3240">
    <property type="match status" value="1"/>
</dbReference>
<dbReference type="PANTHER" id="PTHR31996:SF2">
    <property type="entry name" value="COILED-COIL DOMAIN-CONTAINING PROTEIN 115"/>
    <property type="match status" value="1"/>
</dbReference>
<dbReference type="AlphaFoldDB" id="A0A5E4R1C3"/>
<dbReference type="InterPro" id="IPR040357">
    <property type="entry name" value="Vma22/CCDC115"/>
</dbReference>